<name>A0A5S4F4T1_9ACTN</name>
<dbReference type="AlphaFoldDB" id="A0A5S4F4T1"/>
<gene>
    <name evidence="1" type="ORF">ETD86_37380</name>
</gene>
<organism evidence="1 2">
    <name type="scientific">Nonomuraea turkmeniaca</name>
    <dbReference type="NCBI Taxonomy" id="103838"/>
    <lineage>
        <taxon>Bacteria</taxon>
        <taxon>Bacillati</taxon>
        <taxon>Actinomycetota</taxon>
        <taxon>Actinomycetes</taxon>
        <taxon>Streptosporangiales</taxon>
        <taxon>Streptosporangiaceae</taxon>
        <taxon>Nonomuraea</taxon>
    </lineage>
</organism>
<dbReference type="RefSeq" id="WP_138671368.1">
    <property type="nucleotide sequence ID" value="NZ_VCKY01000170.1"/>
</dbReference>
<comment type="caution">
    <text evidence="1">The sequence shown here is derived from an EMBL/GenBank/DDBJ whole genome shotgun (WGS) entry which is preliminary data.</text>
</comment>
<proteinExistence type="predicted"/>
<dbReference type="Proteomes" id="UP000309128">
    <property type="component" value="Unassembled WGS sequence"/>
</dbReference>
<sequence>MNHVCDSSCQPTITDHGDGITETYSPHGGAHIFRMPAAVTRDGVTISTHPSSYYVTTRYTRLDDPYRPLQYETTVNGWSGEDSMRKYALHALRAVVSRLN</sequence>
<evidence type="ECO:0000313" key="2">
    <source>
        <dbReference type="Proteomes" id="UP000309128"/>
    </source>
</evidence>
<protein>
    <submittedName>
        <fullName evidence="1">Uncharacterized protein</fullName>
    </submittedName>
</protein>
<dbReference type="EMBL" id="VCKY01000170">
    <property type="protein sequence ID" value="TMR10991.1"/>
    <property type="molecule type" value="Genomic_DNA"/>
</dbReference>
<accession>A0A5S4F4T1</accession>
<reference evidence="1 2" key="1">
    <citation type="submission" date="2019-05" db="EMBL/GenBank/DDBJ databases">
        <title>Draft genome sequence of Nonomuraea turkmeniaca DSM 43926.</title>
        <authorList>
            <person name="Saricaoglu S."/>
            <person name="Isik K."/>
        </authorList>
    </citation>
    <scope>NUCLEOTIDE SEQUENCE [LARGE SCALE GENOMIC DNA]</scope>
    <source>
        <strain evidence="1 2">DSM 43926</strain>
    </source>
</reference>
<keyword evidence="2" id="KW-1185">Reference proteome</keyword>
<evidence type="ECO:0000313" key="1">
    <source>
        <dbReference type="EMBL" id="TMR10991.1"/>
    </source>
</evidence>